<feature type="compositionally biased region" description="Basic and acidic residues" evidence="2">
    <location>
        <begin position="56"/>
        <end position="72"/>
    </location>
</feature>
<feature type="region of interest" description="Disordered" evidence="2">
    <location>
        <begin position="53"/>
        <end position="72"/>
    </location>
</feature>
<accession>A0A816DZ51</accession>
<protein>
    <recommendedName>
        <fullName evidence="3">Major vault protein shoulder domain-containing protein</fullName>
    </recommendedName>
</protein>
<dbReference type="GO" id="GO:0005634">
    <property type="term" value="C:nucleus"/>
    <property type="evidence" value="ECO:0007669"/>
    <property type="project" value="TreeGrafter"/>
</dbReference>
<feature type="coiled-coil region" evidence="1">
    <location>
        <begin position="74"/>
        <end position="103"/>
    </location>
</feature>
<evidence type="ECO:0000259" key="3">
    <source>
        <dbReference type="Pfam" id="PF11978"/>
    </source>
</evidence>
<dbReference type="InterPro" id="IPR036013">
    <property type="entry name" value="Band_7/SPFH_dom_sf"/>
</dbReference>
<sequence length="260" mass="28500">DADKRVRDQFVFPQNNLVITSIDIQSVEPVDQRTRDALQKSVQLAIEITTNSQEAAAKHEASRREQEAKGLLERQRIKDEAEAEEVRKQLLELQAQSAAVESTGQAKAEAQSRAESAKIEGEAAVEQARLKAEATRIEAEAELSRLKLAREAEIKFLHDQNELEISKKAEMSHIETEKFKLQVESIGSSTIQAIATSGPDTQVKLLQALGLQSMLVTDGHTPINLMGFGQGLLGGLTTNTNRNAGASRNTSNGYQVVENE</sequence>
<evidence type="ECO:0000313" key="4">
    <source>
        <dbReference type="EMBL" id="CAF1640669.1"/>
    </source>
</evidence>
<dbReference type="InterPro" id="IPR021870">
    <property type="entry name" value="MVP_shoulder"/>
</dbReference>
<dbReference type="PANTHER" id="PTHR14165">
    <property type="entry name" value="MAJOR VAULT PROTEIN"/>
    <property type="match status" value="1"/>
</dbReference>
<keyword evidence="5" id="KW-1185">Reference proteome</keyword>
<dbReference type="PANTHER" id="PTHR14165:SF3">
    <property type="entry name" value="MAJOR VAULT PROTEIN"/>
    <property type="match status" value="1"/>
</dbReference>
<dbReference type="Gene3D" id="6.20.380.10">
    <property type="match status" value="1"/>
</dbReference>
<dbReference type="Gene3D" id="3.30.479.30">
    <property type="entry name" value="Band 7 domain"/>
    <property type="match status" value="1"/>
</dbReference>
<dbReference type="Proteomes" id="UP000663828">
    <property type="component" value="Unassembled WGS sequence"/>
</dbReference>
<keyword evidence="1" id="KW-0175">Coiled coil</keyword>
<feature type="region of interest" description="Disordered" evidence="2">
    <location>
        <begin position="241"/>
        <end position="260"/>
    </location>
</feature>
<dbReference type="InterPro" id="IPR039059">
    <property type="entry name" value="MVP"/>
</dbReference>
<proteinExistence type="predicted"/>
<name>A0A816DZ51_ADIRI</name>
<dbReference type="EMBL" id="CAJNOR010009058">
    <property type="protein sequence ID" value="CAF1640669.1"/>
    <property type="molecule type" value="Genomic_DNA"/>
</dbReference>
<evidence type="ECO:0000256" key="2">
    <source>
        <dbReference type="SAM" id="MobiDB-lite"/>
    </source>
</evidence>
<dbReference type="Pfam" id="PF11978">
    <property type="entry name" value="MVP_shoulder"/>
    <property type="match status" value="1"/>
</dbReference>
<evidence type="ECO:0000256" key="1">
    <source>
        <dbReference type="SAM" id="Coils"/>
    </source>
</evidence>
<gene>
    <name evidence="4" type="ORF">XAT740_LOCUS53257</name>
</gene>
<dbReference type="Gene3D" id="6.10.250.720">
    <property type="match status" value="1"/>
</dbReference>
<feature type="non-terminal residue" evidence="4">
    <location>
        <position position="1"/>
    </location>
</feature>
<dbReference type="AlphaFoldDB" id="A0A816DZ51"/>
<dbReference type="GO" id="GO:0005737">
    <property type="term" value="C:cytoplasm"/>
    <property type="evidence" value="ECO:0007669"/>
    <property type="project" value="TreeGrafter"/>
</dbReference>
<comment type="caution">
    <text evidence="4">The sequence shown here is derived from an EMBL/GenBank/DDBJ whole genome shotgun (WGS) entry which is preliminary data.</text>
</comment>
<organism evidence="4 5">
    <name type="scientific">Adineta ricciae</name>
    <name type="common">Rotifer</name>
    <dbReference type="NCBI Taxonomy" id="249248"/>
    <lineage>
        <taxon>Eukaryota</taxon>
        <taxon>Metazoa</taxon>
        <taxon>Spiralia</taxon>
        <taxon>Gnathifera</taxon>
        <taxon>Rotifera</taxon>
        <taxon>Eurotatoria</taxon>
        <taxon>Bdelloidea</taxon>
        <taxon>Adinetida</taxon>
        <taxon>Adinetidae</taxon>
        <taxon>Adineta</taxon>
    </lineage>
</organism>
<reference evidence="4" key="1">
    <citation type="submission" date="2021-02" db="EMBL/GenBank/DDBJ databases">
        <authorList>
            <person name="Nowell W R."/>
        </authorList>
    </citation>
    <scope>NUCLEOTIDE SEQUENCE</scope>
</reference>
<evidence type="ECO:0000313" key="5">
    <source>
        <dbReference type="Proteomes" id="UP000663828"/>
    </source>
</evidence>
<feature type="domain" description="Major vault protein shoulder" evidence="3">
    <location>
        <begin position="2"/>
        <end position="31"/>
    </location>
</feature>